<evidence type="ECO:0000313" key="3">
    <source>
        <dbReference type="Proteomes" id="UP000051735"/>
    </source>
</evidence>
<dbReference type="NCBIfam" id="NF047400">
    <property type="entry name" value="MazE_PemI_antitoxin"/>
    <property type="match status" value="1"/>
</dbReference>
<dbReference type="SMART" id="SM00966">
    <property type="entry name" value="SpoVT_AbrB"/>
    <property type="match status" value="1"/>
</dbReference>
<reference evidence="2 3" key="1">
    <citation type="journal article" date="2015" name="Genome Announc.">
        <title>Expanding the biotechnology potential of lactobacilli through comparative genomics of 213 strains and associated genera.</title>
        <authorList>
            <person name="Sun Z."/>
            <person name="Harris H.M."/>
            <person name="McCann A."/>
            <person name="Guo C."/>
            <person name="Argimon S."/>
            <person name="Zhang W."/>
            <person name="Yang X."/>
            <person name="Jeffery I.B."/>
            <person name="Cooney J.C."/>
            <person name="Kagawa T.F."/>
            <person name="Liu W."/>
            <person name="Song Y."/>
            <person name="Salvetti E."/>
            <person name="Wrobel A."/>
            <person name="Rasinkangas P."/>
            <person name="Parkhill J."/>
            <person name="Rea M.C."/>
            <person name="O'Sullivan O."/>
            <person name="Ritari J."/>
            <person name="Douillard F.P."/>
            <person name="Paul Ross R."/>
            <person name="Yang R."/>
            <person name="Briner A.E."/>
            <person name="Felis G.E."/>
            <person name="de Vos W.M."/>
            <person name="Barrangou R."/>
            <person name="Klaenhammer T.R."/>
            <person name="Caufield P.W."/>
            <person name="Cui Y."/>
            <person name="Zhang H."/>
            <person name="O'Toole P.W."/>
        </authorList>
    </citation>
    <scope>NUCLEOTIDE SEQUENCE [LARGE SCALE GENOMIC DNA]</scope>
    <source>
        <strain evidence="2 3">DSM 6629</strain>
    </source>
</reference>
<dbReference type="Proteomes" id="UP000051735">
    <property type="component" value="Unassembled WGS sequence"/>
</dbReference>
<accession>A0ABR5PSL9</accession>
<evidence type="ECO:0000313" key="2">
    <source>
        <dbReference type="EMBL" id="KRM34562.1"/>
    </source>
</evidence>
<evidence type="ECO:0000259" key="1">
    <source>
        <dbReference type="SMART" id="SM00966"/>
    </source>
</evidence>
<dbReference type="InterPro" id="IPR037914">
    <property type="entry name" value="SpoVT-AbrB_sf"/>
</dbReference>
<organism evidence="2 3">
    <name type="scientific">Lactobacillus intestinalis DSM 6629</name>
    <dbReference type="NCBI Taxonomy" id="1423761"/>
    <lineage>
        <taxon>Bacteria</taxon>
        <taxon>Bacillati</taxon>
        <taxon>Bacillota</taxon>
        <taxon>Bacilli</taxon>
        <taxon>Lactobacillales</taxon>
        <taxon>Lactobacillaceae</taxon>
        <taxon>Lactobacillus</taxon>
    </lineage>
</organism>
<name>A0ABR5PSL9_9LACO</name>
<dbReference type="InterPro" id="IPR007159">
    <property type="entry name" value="SpoVT-AbrB_dom"/>
</dbReference>
<keyword evidence="3" id="KW-1185">Reference proteome</keyword>
<comment type="caution">
    <text evidence="2">The sequence shown here is derived from an EMBL/GenBank/DDBJ whole genome shotgun (WGS) entry which is preliminary data.</text>
</comment>
<dbReference type="SUPFAM" id="SSF89447">
    <property type="entry name" value="AbrB/MazE/MraZ-like"/>
    <property type="match status" value="1"/>
</dbReference>
<dbReference type="Gene3D" id="2.10.260.10">
    <property type="match status" value="1"/>
</dbReference>
<gene>
    <name evidence="2" type="ORF">FC44_GL001275</name>
</gene>
<feature type="domain" description="SpoVT-AbrB" evidence="1">
    <location>
        <begin position="9"/>
        <end position="51"/>
    </location>
</feature>
<dbReference type="EMBL" id="AZGN01000003">
    <property type="protein sequence ID" value="KRM34562.1"/>
    <property type="molecule type" value="Genomic_DNA"/>
</dbReference>
<proteinExistence type="predicted"/>
<sequence length="84" mass="9775">MYMSIVKARIQGNATVVTIPKSFNVKPGTEFKFKKGKNGNLILSPSKKVPDSIEELFKNWHGKYEVSDEMREWDEMKPEGREIW</sequence>
<protein>
    <recommendedName>
        <fullName evidence="1">SpoVT-AbrB domain-containing protein</fullName>
    </recommendedName>
</protein>